<evidence type="ECO:0000313" key="2">
    <source>
        <dbReference type="EMBL" id="KAE8374559.1"/>
    </source>
</evidence>
<evidence type="ECO:0008006" key="4">
    <source>
        <dbReference type="Google" id="ProtNLM"/>
    </source>
</evidence>
<proteinExistence type="predicted"/>
<feature type="signal peptide" evidence="1">
    <location>
        <begin position="1"/>
        <end position="18"/>
    </location>
</feature>
<dbReference type="Proteomes" id="UP000326198">
    <property type="component" value="Unassembled WGS sequence"/>
</dbReference>
<dbReference type="EMBL" id="ML736281">
    <property type="protein sequence ID" value="KAE8374559.1"/>
    <property type="molecule type" value="Genomic_DNA"/>
</dbReference>
<evidence type="ECO:0000313" key="3">
    <source>
        <dbReference type="Proteomes" id="UP000326198"/>
    </source>
</evidence>
<protein>
    <recommendedName>
        <fullName evidence="4">Secreted protein</fullName>
    </recommendedName>
</protein>
<sequence length="102" mass="11344">MNLVILFLACSTYGLHTAFHLRIRERSKKGQAEFRRSLVDLRHPVCPPHFEKSADATCTSQVGPDTTGIIKCNKRPVILHNWGLFLLEGNLPPTASPPALPE</sequence>
<accession>A0A5N7AZQ0</accession>
<keyword evidence="3" id="KW-1185">Reference proteome</keyword>
<keyword evidence="1" id="KW-0732">Signal</keyword>
<feature type="chain" id="PRO_5025036933" description="Secreted protein" evidence="1">
    <location>
        <begin position="19"/>
        <end position="102"/>
    </location>
</feature>
<organism evidence="2 3">
    <name type="scientific">Aspergillus bertholletiae</name>
    <dbReference type="NCBI Taxonomy" id="1226010"/>
    <lineage>
        <taxon>Eukaryota</taxon>
        <taxon>Fungi</taxon>
        <taxon>Dikarya</taxon>
        <taxon>Ascomycota</taxon>
        <taxon>Pezizomycotina</taxon>
        <taxon>Eurotiomycetes</taxon>
        <taxon>Eurotiomycetidae</taxon>
        <taxon>Eurotiales</taxon>
        <taxon>Aspergillaceae</taxon>
        <taxon>Aspergillus</taxon>
        <taxon>Aspergillus subgen. Circumdati</taxon>
    </lineage>
</organism>
<gene>
    <name evidence="2" type="ORF">BDV26DRAFT_36596</name>
</gene>
<dbReference type="AlphaFoldDB" id="A0A5N7AZQ0"/>
<reference evidence="2 3" key="1">
    <citation type="submission" date="2019-04" db="EMBL/GenBank/DDBJ databases">
        <title>Friends and foes A comparative genomics studyof 23 Aspergillus species from section Flavi.</title>
        <authorList>
            <consortium name="DOE Joint Genome Institute"/>
            <person name="Kjaerbolling I."/>
            <person name="Vesth T."/>
            <person name="Frisvad J.C."/>
            <person name="Nybo J.L."/>
            <person name="Theobald S."/>
            <person name="Kildgaard S."/>
            <person name="Isbrandt T."/>
            <person name="Kuo A."/>
            <person name="Sato A."/>
            <person name="Lyhne E.K."/>
            <person name="Kogle M.E."/>
            <person name="Wiebenga A."/>
            <person name="Kun R.S."/>
            <person name="Lubbers R.J."/>
            <person name="Makela M.R."/>
            <person name="Barry K."/>
            <person name="Chovatia M."/>
            <person name="Clum A."/>
            <person name="Daum C."/>
            <person name="Haridas S."/>
            <person name="He G."/>
            <person name="LaButti K."/>
            <person name="Lipzen A."/>
            <person name="Mondo S."/>
            <person name="Riley R."/>
            <person name="Salamov A."/>
            <person name="Simmons B.A."/>
            <person name="Magnuson J.K."/>
            <person name="Henrissat B."/>
            <person name="Mortensen U.H."/>
            <person name="Larsen T.O."/>
            <person name="Devries R.P."/>
            <person name="Grigoriev I.V."/>
            <person name="Machida M."/>
            <person name="Baker S.E."/>
            <person name="Andersen M.R."/>
        </authorList>
    </citation>
    <scope>NUCLEOTIDE SEQUENCE [LARGE SCALE GENOMIC DNA]</scope>
    <source>
        <strain evidence="2 3">IBT 29228</strain>
    </source>
</reference>
<evidence type="ECO:0000256" key="1">
    <source>
        <dbReference type="SAM" id="SignalP"/>
    </source>
</evidence>
<name>A0A5N7AZQ0_9EURO</name>